<feature type="compositionally biased region" description="Basic and acidic residues" evidence="1">
    <location>
        <begin position="151"/>
        <end position="170"/>
    </location>
</feature>
<dbReference type="RefSeq" id="WP_109270531.1">
    <property type="nucleotide sequence ID" value="NZ_QFFF01000001.1"/>
</dbReference>
<evidence type="ECO:0000313" key="2">
    <source>
        <dbReference type="EMBL" id="PWG02392.1"/>
    </source>
</evidence>
<evidence type="ECO:0000313" key="3">
    <source>
        <dbReference type="Proteomes" id="UP000245916"/>
    </source>
</evidence>
<dbReference type="OrthoDB" id="8443793at2"/>
<proteinExistence type="predicted"/>
<dbReference type="Pfam" id="PF02620">
    <property type="entry name" value="YceD"/>
    <property type="match status" value="1"/>
</dbReference>
<feature type="region of interest" description="Disordered" evidence="1">
    <location>
        <begin position="143"/>
        <end position="178"/>
    </location>
</feature>
<sequence>MMPEFSRTVRIDTLGDAARTMEIAADAPERAALAERFDLAAIDRLFARLSMSRKGDRIAANGTLQAAVTQNCVVTGNPVPAEIEEPFALEFRPQPATGAEEEIELGEAEMDVIFYDGAMIDVGEAVAETLSLALEPYPRSPEAEAALDAAGIKDETQAAREEAEAKEKRSPFAVLRKS</sequence>
<dbReference type="EMBL" id="QFFF01000001">
    <property type="protein sequence ID" value="PWG02392.1"/>
    <property type="molecule type" value="Genomic_DNA"/>
</dbReference>
<dbReference type="InterPro" id="IPR003772">
    <property type="entry name" value="YceD"/>
</dbReference>
<evidence type="ECO:0000256" key="1">
    <source>
        <dbReference type="SAM" id="MobiDB-lite"/>
    </source>
</evidence>
<dbReference type="Proteomes" id="UP000245916">
    <property type="component" value="Unassembled WGS sequence"/>
</dbReference>
<gene>
    <name evidence="2" type="ORF">DF286_05570</name>
</gene>
<evidence type="ECO:0008006" key="4">
    <source>
        <dbReference type="Google" id="ProtNLM"/>
    </source>
</evidence>
<name>A0A2U2J257_9SPHN</name>
<organism evidence="2 3">
    <name type="scientific">Allosphingosinicella humi</name>
    <dbReference type="NCBI Taxonomy" id="2068657"/>
    <lineage>
        <taxon>Bacteria</taxon>
        <taxon>Pseudomonadati</taxon>
        <taxon>Pseudomonadota</taxon>
        <taxon>Alphaproteobacteria</taxon>
        <taxon>Sphingomonadales</taxon>
        <taxon>Sphingomonadaceae</taxon>
        <taxon>Allosphingosinicella</taxon>
    </lineage>
</organism>
<protein>
    <recommendedName>
        <fullName evidence="4">DUF177 domain-containing protein</fullName>
    </recommendedName>
</protein>
<dbReference type="AlphaFoldDB" id="A0A2U2J257"/>
<comment type="caution">
    <text evidence="2">The sequence shown here is derived from an EMBL/GenBank/DDBJ whole genome shotgun (WGS) entry which is preliminary data.</text>
</comment>
<keyword evidence="3" id="KW-1185">Reference proteome</keyword>
<reference evidence="2 3" key="1">
    <citation type="submission" date="2018-05" db="EMBL/GenBank/DDBJ databases">
        <title>Genome of Sphingosinicella humi QZX222.</title>
        <authorList>
            <person name="Qiao Z."/>
            <person name="Wang G."/>
        </authorList>
    </citation>
    <scope>NUCLEOTIDE SEQUENCE [LARGE SCALE GENOMIC DNA]</scope>
    <source>
        <strain evidence="2 3">QZX222</strain>
    </source>
</reference>
<accession>A0A2U2J257</accession>